<sequence>MGTVVVQRLCDLPFVAYKFSNNVTAYAPKILVVAFTDLANYLINSKDLPMKRPARSPCNLRWLCRHANAYGEQQSSIVKEKCREITNILDSLAEPLITGAVKASMLLALKLDKKKNPRKVFIEILGLLCQGLPALNFETVLFLVNSLNLVTKHACTNRAKSRELSGELACHIFGAEPKASGFTAALKTRRTEKSKKKILSLLIDHPEVLYRMDRVIPLEAAETEGIFTPVSAQEKFNVDRLPLRGIDTARGEEAFIGSDPACNSSKSNDHYIPSGIDREETCKSETDGTTKDGTDGCNNETPDHNPFSISTGSSSGSFDTELIRSVSEDDHMGALPAADLFHLQMKGLSGSFSTGSTTSEQRFFSGESTNPSTKAMKATPDLQCIPVGWSIVCCASRADRRLHGFAFVMLFVWFT</sequence>
<dbReference type="InterPro" id="IPR008936">
    <property type="entry name" value="Rho_GTPase_activation_prot"/>
</dbReference>
<evidence type="ECO:0000313" key="2">
    <source>
        <dbReference type="Proteomes" id="UP000046395"/>
    </source>
</evidence>
<dbReference type="Gene3D" id="1.10.555.10">
    <property type="entry name" value="Rho GTPase activation protein"/>
    <property type="match status" value="1"/>
</dbReference>
<evidence type="ECO:0000313" key="3">
    <source>
        <dbReference type="WBParaSite" id="TMUE_2000007442.1"/>
    </source>
</evidence>
<protein>
    <submittedName>
        <fullName evidence="3">Rho-GAP domain-containing protein</fullName>
    </submittedName>
</protein>
<feature type="region of interest" description="Disordered" evidence="1">
    <location>
        <begin position="281"/>
        <end position="316"/>
    </location>
</feature>
<dbReference type="Proteomes" id="UP000046395">
    <property type="component" value="Unassembled WGS sequence"/>
</dbReference>
<accession>A0A5S6QKM6</accession>
<dbReference type="SUPFAM" id="SSF48350">
    <property type="entry name" value="GTPase activation domain, GAP"/>
    <property type="match status" value="1"/>
</dbReference>
<reference evidence="3" key="1">
    <citation type="submission" date="2019-12" db="UniProtKB">
        <authorList>
            <consortium name="WormBaseParasite"/>
        </authorList>
    </citation>
    <scope>IDENTIFICATION</scope>
</reference>
<keyword evidence="2" id="KW-1185">Reference proteome</keyword>
<evidence type="ECO:0000256" key="1">
    <source>
        <dbReference type="SAM" id="MobiDB-lite"/>
    </source>
</evidence>
<dbReference type="AlphaFoldDB" id="A0A5S6QKM6"/>
<organism evidence="2 3">
    <name type="scientific">Trichuris muris</name>
    <name type="common">Mouse whipworm</name>
    <dbReference type="NCBI Taxonomy" id="70415"/>
    <lineage>
        <taxon>Eukaryota</taxon>
        <taxon>Metazoa</taxon>
        <taxon>Ecdysozoa</taxon>
        <taxon>Nematoda</taxon>
        <taxon>Enoplea</taxon>
        <taxon>Dorylaimia</taxon>
        <taxon>Trichinellida</taxon>
        <taxon>Trichuridae</taxon>
        <taxon>Trichuris</taxon>
    </lineage>
</organism>
<proteinExistence type="predicted"/>
<feature type="compositionally biased region" description="Basic and acidic residues" evidence="1">
    <location>
        <begin position="281"/>
        <end position="294"/>
    </location>
</feature>
<dbReference type="WBParaSite" id="TMUE_2000007442.1">
    <property type="protein sequence ID" value="TMUE_2000007442.1"/>
    <property type="gene ID" value="WBGene00288690"/>
</dbReference>
<name>A0A5S6QKM6_TRIMR</name>